<sequence length="304" mass="35151">MELRQLRYFIVVAEYLNFTEASKRLFVAQSAVSQQIAKLEQQVGVKLFTRNKRSVQLTSAGKTFLKEAIEIVRKTEEAIDKTHKANVGILGNLKIGFLAAPVRKFLPSLIRHFNNKYPMVDIELHHLNLAQLNEKLNADDLDIVFTVSFAVPQFGDYECKKLFSESICVFLHPEHSLCQKPRLRIADLAMEPFILRDREEGPQWYEYILMICAKNGFLPKIARETRHIETVLMFVEAGLGITILPRYLEMYANPSIRIIEVEDEKDSFDVVVYRKKRNMNPSVPLFLNEMDHFVHREVEPPLSG</sequence>
<dbReference type="GO" id="GO:0032993">
    <property type="term" value="C:protein-DNA complex"/>
    <property type="evidence" value="ECO:0007669"/>
    <property type="project" value="TreeGrafter"/>
</dbReference>
<keyword evidence="7" id="KW-1185">Reference proteome</keyword>
<evidence type="ECO:0000313" key="7">
    <source>
        <dbReference type="Proteomes" id="UP000231932"/>
    </source>
</evidence>
<evidence type="ECO:0000259" key="5">
    <source>
        <dbReference type="PROSITE" id="PS50931"/>
    </source>
</evidence>
<dbReference type="Proteomes" id="UP000231932">
    <property type="component" value="Chromosome"/>
</dbReference>
<dbReference type="EMBL" id="CP024955">
    <property type="protein sequence ID" value="ATY84090.1"/>
    <property type="molecule type" value="Genomic_DNA"/>
</dbReference>
<proteinExistence type="inferred from homology"/>
<dbReference type="GO" id="GO:0003677">
    <property type="term" value="F:DNA binding"/>
    <property type="evidence" value="ECO:0007669"/>
    <property type="project" value="UniProtKB-KW"/>
</dbReference>
<dbReference type="PANTHER" id="PTHR30346">
    <property type="entry name" value="TRANSCRIPTIONAL DUAL REGULATOR HCAR-RELATED"/>
    <property type="match status" value="1"/>
</dbReference>
<dbReference type="GO" id="GO:0003700">
    <property type="term" value="F:DNA-binding transcription factor activity"/>
    <property type="evidence" value="ECO:0007669"/>
    <property type="project" value="InterPro"/>
</dbReference>
<dbReference type="OrthoDB" id="9803735at2"/>
<keyword evidence="2" id="KW-0805">Transcription regulation</keyword>
<keyword evidence="3" id="KW-0238">DNA-binding</keyword>
<dbReference type="KEGG" id="kyr:CVV65_03270"/>
<dbReference type="SUPFAM" id="SSF53850">
    <property type="entry name" value="Periplasmic binding protein-like II"/>
    <property type="match status" value="1"/>
</dbReference>
<dbReference type="FunFam" id="1.10.10.10:FF:000001">
    <property type="entry name" value="LysR family transcriptional regulator"/>
    <property type="match status" value="1"/>
</dbReference>
<dbReference type="Gene3D" id="3.40.190.10">
    <property type="entry name" value="Periplasmic binding protein-like II"/>
    <property type="match status" value="2"/>
</dbReference>
<dbReference type="AlphaFoldDB" id="A0A2K8N687"/>
<dbReference type="InterPro" id="IPR036390">
    <property type="entry name" value="WH_DNA-bd_sf"/>
</dbReference>
<evidence type="ECO:0000313" key="6">
    <source>
        <dbReference type="EMBL" id="ATY84090.1"/>
    </source>
</evidence>
<dbReference type="InterPro" id="IPR036388">
    <property type="entry name" value="WH-like_DNA-bd_sf"/>
</dbReference>
<dbReference type="PRINTS" id="PR00039">
    <property type="entry name" value="HTHLYSR"/>
</dbReference>
<dbReference type="Pfam" id="PF00126">
    <property type="entry name" value="HTH_1"/>
    <property type="match status" value="1"/>
</dbReference>
<dbReference type="PROSITE" id="PS50931">
    <property type="entry name" value="HTH_LYSR"/>
    <property type="match status" value="1"/>
</dbReference>
<protein>
    <recommendedName>
        <fullName evidence="5">HTH lysR-type domain-containing protein</fullName>
    </recommendedName>
</protein>
<dbReference type="CDD" id="cd08414">
    <property type="entry name" value="PBP2_LTTR_aromatics_like"/>
    <property type="match status" value="1"/>
</dbReference>
<dbReference type="RefSeq" id="WP_100666922.1">
    <property type="nucleotide sequence ID" value="NZ_CP024955.1"/>
</dbReference>
<evidence type="ECO:0000256" key="1">
    <source>
        <dbReference type="ARBA" id="ARBA00009437"/>
    </source>
</evidence>
<gene>
    <name evidence="6" type="ORF">CVV65_03270</name>
</gene>
<comment type="similarity">
    <text evidence="1">Belongs to the LysR transcriptional regulatory family.</text>
</comment>
<accession>A0A2K8N687</accession>
<dbReference type="Gene3D" id="1.10.10.10">
    <property type="entry name" value="Winged helix-like DNA-binding domain superfamily/Winged helix DNA-binding domain"/>
    <property type="match status" value="1"/>
</dbReference>
<reference evidence="7" key="1">
    <citation type="submission" date="2017-11" db="EMBL/GenBank/DDBJ databases">
        <title>Complete Genome Sequence of Kyrpidia sp. Strain EA-1, a thermophilic, hydrogen-oxidizing Bacterium, isolated from the Azores.</title>
        <authorList>
            <person name="Reiner J.E."/>
            <person name="Lapp C.J."/>
            <person name="Bunk B."/>
            <person name="Gescher J."/>
        </authorList>
    </citation>
    <scope>NUCLEOTIDE SEQUENCE [LARGE SCALE GENOMIC DNA]</scope>
    <source>
        <strain evidence="7">EA-1</strain>
    </source>
</reference>
<dbReference type="Pfam" id="PF03466">
    <property type="entry name" value="LysR_substrate"/>
    <property type="match status" value="1"/>
</dbReference>
<keyword evidence="4" id="KW-0804">Transcription</keyword>
<feature type="domain" description="HTH lysR-type" evidence="5">
    <location>
        <begin position="1"/>
        <end position="58"/>
    </location>
</feature>
<dbReference type="InterPro" id="IPR000847">
    <property type="entry name" value="LysR_HTH_N"/>
</dbReference>
<dbReference type="PANTHER" id="PTHR30346:SF0">
    <property type="entry name" value="HCA OPERON TRANSCRIPTIONAL ACTIVATOR HCAR"/>
    <property type="match status" value="1"/>
</dbReference>
<dbReference type="InterPro" id="IPR005119">
    <property type="entry name" value="LysR_subst-bd"/>
</dbReference>
<name>A0A2K8N687_9BACL</name>
<dbReference type="SUPFAM" id="SSF46785">
    <property type="entry name" value="Winged helix' DNA-binding domain"/>
    <property type="match status" value="1"/>
</dbReference>
<evidence type="ECO:0000256" key="3">
    <source>
        <dbReference type="ARBA" id="ARBA00023125"/>
    </source>
</evidence>
<organism evidence="6 7">
    <name type="scientific">Kyrpidia spormannii</name>
    <dbReference type="NCBI Taxonomy" id="2055160"/>
    <lineage>
        <taxon>Bacteria</taxon>
        <taxon>Bacillati</taxon>
        <taxon>Bacillota</taxon>
        <taxon>Bacilli</taxon>
        <taxon>Bacillales</taxon>
        <taxon>Alicyclobacillaceae</taxon>
        <taxon>Kyrpidia</taxon>
    </lineage>
</organism>
<evidence type="ECO:0000256" key="4">
    <source>
        <dbReference type="ARBA" id="ARBA00023163"/>
    </source>
</evidence>
<evidence type="ECO:0000256" key="2">
    <source>
        <dbReference type="ARBA" id="ARBA00023015"/>
    </source>
</evidence>